<proteinExistence type="predicted"/>
<evidence type="ECO:0000313" key="2">
    <source>
        <dbReference type="Proteomes" id="UP001154282"/>
    </source>
</evidence>
<protein>
    <submittedName>
        <fullName evidence="1">Uncharacterized protein</fullName>
    </submittedName>
</protein>
<sequence length="74" mass="7989">MVMTACFLAADSISSSTAKPRIHLPSFQSPSLSKPYASAPPPFPPLFPSAISPIDMTFSLCSFLPSRSPIDYLR</sequence>
<name>A0AAV0JSS2_9ROSI</name>
<evidence type="ECO:0000313" key="1">
    <source>
        <dbReference type="EMBL" id="CAI0412532.1"/>
    </source>
</evidence>
<dbReference type="EMBL" id="CAMGYJ010000005">
    <property type="protein sequence ID" value="CAI0412532.1"/>
    <property type="molecule type" value="Genomic_DNA"/>
</dbReference>
<keyword evidence="2" id="KW-1185">Reference proteome</keyword>
<gene>
    <name evidence="1" type="ORF">LITE_LOCUS15587</name>
</gene>
<dbReference type="AlphaFoldDB" id="A0AAV0JSS2"/>
<accession>A0AAV0JSS2</accession>
<comment type="caution">
    <text evidence="1">The sequence shown here is derived from an EMBL/GenBank/DDBJ whole genome shotgun (WGS) entry which is preliminary data.</text>
</comment>
<reference evidence="1" key="1">
    <citation type="submission" date="2022-08" db="EMBL/GenBank/DDBJ databases">
        <authorList>
            <person name="Gutierrez-Valencia J."/>
        </authorList>
    </citation>
    <scope>NUCLEOTIDE SEQUENCE</scope>
</reference>
<organism evidence="1 2">
    <name type="scientific">Linum tenue</name>
    <dbReference type="NCBI Taxonomy" id="586396"/>
    <lineage>
        <taxon>Eukaryota</taxon>
        <taxon>Viridiplantae</taxon>
        <taxon>Streptophyta</taxon>
        <taxon>Embryophyta</taxon>
        <taxon>Tracheophyta</taxon>
        <taxon>Spermatophyta</taxon>
        <taxon>Magnoliopsida</taxon>
        <taxon>eudicotyledons</taxon>
        <taxon>Gunneridae</taxon>
        <taxon>Pentapetalae</taxon>
        <taxon>rosids</taxon>
        <taxon>fabids</taxon>
        <taxon>Malpighiales</taxon>
        <taxon>Linaceae</taxon>
        <taxon>Linum</taxon>
    </lineage>
</organism>
<dbReference type="Proteomes" id="UP001154282">
    <property type="component" value="Unassembled WGS sequence"/>
</dbReference>